<comment type="subcellular location">
    <subcellularLocation>
        <location evidence="1">Secreted</location>
    </subcellularLocation>
</comment>
<sequence>MKFSKVFFFFFAFVMAMSTTSARPENFFKELERAGQRVRDAIINAKPAVDTIADAQKVWKDFQS</sequence>
<dbReference type="GO" id="GO:0005576">
    <property type="term" value="C:extracellular region"/>
    <property type="evidence" value="ECO:0007669"/>
    <property type="project" value="UniProtKB-SubCell"/>
</dbReference>
<evidence type="ECO:0000256" key="6">
    <source>
        <dbReference type="SAM" id="SignalP"/>
    </source>
</evidence>
<dbReference type="GO" id="GO:0019731">
    <property type="term" value="P:antibacterial humoral response"/>
    <property type="evidence" value="ECO:0007669"/>
    <property type="project" value="InterPro"/>
</dbReference>
<evidence type="ECO:0000256" key="3">
    <source>
        <dbReference type="ARBA" id="ARBA00022529"/>
    </source>
</evidence>
<dbReference type="InterPro" id="IPR000875">
    <property type="entry name" value="CecC-like"/>
</dbReference>
<keyword evidence="2" id="KW-0964">Secreted</keyword>
<accession>A0A8K1YTR3</accession>
<dbReference type="AlphaFoldDB" id="A0A8K1YTR3"/>
<keyword evidence="5" id="KW-0391">Immunity</keyword>
<evidence type="ECO:0000256" key="1">
    <source>
        <dbReference type="ARBA" id="ARBA00004613"/>
    </source>
</evidence>
<feature type="signal peptide" evidence="6">
    <location>
        <begin position="1"/>
        <end position="22"/>
    </location>
</feature>
<feature type="chain" id="PRO_5035422317" evidence="6">
    <location>
        <begin position="23"/>
        <end position="64"/>
    </location>
</feature>
<dbReference type="Pfam" id="PF00272">
    <property type="entry name" value="Cecropin"/>
    <property type="match status" value="1"/>
</dbReference>
<reference evidence="7" key="1">
    <citation type="submission" date="2021-08" db="EMBL/GenBank/DDBJ databases">
        <title>Proteotranscriptomics reveals the secretory dynamics of teratocytes, master regulators of parasitization by the endoparasitoid wasp Cotesia flavipes.</title>
        <authorList>
            <person name="Pinto C.G."/>
            <person name="Walker A.A."/>
            <person name="Robinson S."/>
            <person name="King G.F."/>
            <person name="Rossi G.D."/>
        </authorList>
    </citation>
    <scope>NUCLEOTIDE SEQUENCE</scope>
</reference>
<evidence type="ECO:0000256" key="2">
    <source>
        <dbReference type="ARBA" id="ARBA00022525"/>
    </source>
</evidence>
<evidence type="ECO:0000256" key="5">
    <source>
        <dbReference type="ARBA" id="ARBA00022859"/>
    </source>
</evidence>
<keyword evidence="3" id="KW-0929">Antimicrobial</keyword>
<keyword evidence="6" id="KW-0732">Signal</keyword>
<dbReference type="EMBL" id="MZ746694">
    <property type="protein sequence ID" value="UEP64287.1"/>
    <property type="molecule type" value="mRNA"/>
</dbReference>
<dbReference type="GO" id="GO:0045087">
    <property type="term" value="P:innate immune response"/>
    <property type="evidence" value="ECO:0007669"/>
    <property type="project" value="UniProtKB-KW"/>
</dbReference>
<proteinExistence type="evidence at transcript level"/>
<evidence type="ECO:0000313" key="7">
    <source>
        <dbReference type="EMBL" id="UEP64287.1"/>
    </source>
</evidence>
<dbReference type="GO" id="GO:0050830">
    <property type="term" value="P:defense response to Gram-positive bacterium"/>
    <property type="evidence" value="ECO:0007669"/>
    <property type="project" value="UniProtKB-ARBA"/>
</dbReference>
<evidence type="ECO:0000256" key="4">
    <source>
        <dbReference type="ARBA" id="ARBA00022588"/>
    </source>
</evidence>
<keyword evidence="4" id="KW-0399">Innate immunity</keyword>
<organism evidence="7">
    <name type="scientific">Cotesia flavipes</name>
    <name type="common">Parasitic wasp</name>
    <name type="synonym">Apanteles flavipes</name>
    <dbReference type="NCBI Taxonomy" id="89805"/>
    <lineage>
        <taxon>Eukaryota</taxon>
        <taxon>Metazoa</taxon>
        <taxon>Ecdysozoa</taxon>
        <taxon>Arthropoda</taxon>
        <taxon>Hexapoda</taxon>
        <taxon>Insecta</taxon>
        <taxon>Pterygota</taxon>
        <taxon>Neoptera</taxon>
        <taxon>Endopterygota</taxon>
        <taxon>Hymenoptera</taxon>
        <taxon>Apocrita</taxon>
        <taxon>Ichneumonoidea</taxon>
        <taxon>Braconidae</taxon>
        <taxon>Microgastrinae</taxon>
        <taxon>Cotesia</taxon>
    </lineage>
</organism>
<protein>
    <submittedName>
        <fullName evidence="7">Teratocyte cecropin II</fullName>
    </submittedName>
</protein>
<name>A0A8K1YTR3_COTFL</name>